<comment type="caution">
    <text evidence="3">The sequence shown here is derived from an EMBL/GenBank/DDBJ whole genome shotgun (WGS) entry which is preliminary data.</text>
</comment>
<dbReference type="EMBL" id="JAGZMZ010000018">
    <property type="protein sequence ID" value="MBS4884550.1"/>
    <property type="molecule type" value="Genomic_DNA"/>
</dbReference>
<evidence type="ECO:0000256" key="1">
    <source>
        <dbReference type="SAM" id="Phobius"/>
    </source>
</evidence>
<dbReference type="GO" id="GO:0016747">
    <property type="term" value="F:acyltransferase activity, transferring groups other than amino-acyl groups"/>
    <property type="evidence" value="ECO:0007669"/>
    <property type="project" value="InterPro"/>
</dbReference>
<keyword evidence="1" id="KW-1133">Transmembrane helix</keyword>
<evidence type="ECO:0000313" key="3">
    <source>
        <dbReference type="EMBL" id="MBS4884550.1"/>
    </source>
</evidence>
<feature type="domain" description="Acyltransferase 3" evidence="2">
    <location>
        <begin position="6"/>
        <end position="263"/>
    </location>
</feature>
<keyword evidence="1" id="KW-0812">Transmembrane</keyword>
<dbReference type="InterPro" id="IPR002656">
    <property type="entry name" value="Acyl_transf_3_dom"/>
</dbReference>
<sequence length="279" mass="32762">MEFREFMKQLVVTTFLFYSGYGVMISIRKKGLNYVNKLPTKMIELIINFSVAIVLFAILGWVLDKDYSFGRIIASCIGWKSIGNSNWYLFDILLLYGLSFVAYIVTKGKQRRFLGMMLGLSLMAMLFLAEYQNGTRWYNTFLCYWVGLTYGAYKERFDQWLLHKPWQAPIGLLIFGMCFLIFHYFRGNILFYILHAICFVLCVNVASMFLHFHSPMLLWLGKHIFSIYILQRIPMIVGKAIGLHEEYTIIYFFGTLVVCFLMAEVFDRCTKIIVKRLVY</sequence>
<feature type="transmembrane region" description="Helical" evidence="1">
    <location>
        <begin position="113"/>
        <end position="131"/>
    </location>
</feature>
<accession>A0A942WC14</accession>
<feature type="transmembrane region" description="Helical" evidence="1">
    <location>
        <begin position="249"/>
        <end position="266"/>
    </location>
</feature>
<gene>
    <name evidence="3" type="ORF">KHZ85_07270</name>
</gene>
<keyword evidence="1" id="KW-0472">Membrane</keyword>
<proteinExistence type="predicted"/>
<dbReference type="Proteomes" id="UP000753219">
    <property type="component" value="Unassembled WGS sequence"/>
</dbReference>
<feature type="transmembrane region" description="Helical" evidence="1">
    <location>
        <begin position="165"/>
        <end position="185"/>
    </location>
</feature>
<evidence type="ECO:0000313" key="4">
    <source>
        <dbReference type="Proteomes" id="UP000753219"/>
    </source>
</evidence>
<organism evidence="3 4">
    <name type="scientific">Amedibacillus dolichus</name>
    <dbReference type="NCBI Taxonomy" id="31971"/>
    <lineage>
        <taxon>Bacteria</taxon>
        <taxon>Bacillati</taxon>
        <taxon>Bacillota</taxon>
        <taxon>Erysipelotrichia</taxon>
        <taxon>Erysipelotrichales</taxon>
        <taxon>Erysipelotrichaceae</taxon>
        <taxon>Amedibacillus</taxon>
    </lineage>
</organism>
<dbReference type="AlphaFoldDB" id="A0A942WC14"/>
<feature type="transmembrane region" description="Helical" evidence="1">
    <location>
        <begin position="6"/>
        <end position="24"/>
    </location>
</feature>
<evidence type="ECO:0000259" key="2">
    <source>
        <dbReference type="Pfam" id="PF01757"/>
    </source>
</evidence>
<name>A0A942WC14_9FIRM</name>
<protein>
    <recommendedName>
        <fullName evidence="2">Acyltransferase 3 domain-containing protein</fullName>
    </recommendedName>
</protein>
<dbReference type="Pfam" id="PF01757">
    <property type="entry name" value="Acyl_transf_3"/>
    <property type="match status" value="1"/>
</dbReference>
<feature type="transmembrane region" description="Helical" evidence="1">
    <location>
        <begin position="87"/>
        <end position="106"/>
    </location>
</feature>
<feature type="transmembrane region" description="Helical" evidence="1">
    <location>
        <begin position="45"/>
        <end position="63"/>
    </location>
</feature>
<reference evidence="3" key="1">
    <citation type="submission" date="2021-02" db="EMBL/GenBank/DDBJ databases">
        <title>Infant gut strain persistence is associated with maternal origin, phylogeny, and functional potential including surface adhesion and iron acquisition.</title>
        <authorList>
            <person name="Lou Y.C."/>
        </authorList>
    </citation>
    <scope>NUCLEOTIDE SEQUENCE</scope>
    <source>
        <strain evidence="3">L3_108_103G1_dasL3_108_103G1_concoct_2</strain>
    </source>
</reference>
<feature type="transmembrane region" description="Helical" evidence="1">
    <location>
        <begin position="191"/>
        <end position="212"/>
    </location>
</feature>